<protein>
    <submittedName>
        <fullName evidence="1">Uncharacterized protein</fullName>
    </submittedName>
</protein>
<evidence type="ECO:0000313" key="2">
    <source>
        <dbReference type="Proteomes" id="UP001321473"/>
    </source>
</evidence>
<organism evidence="1 2">
    <name type="scientific">Amblyomma americanum</name>
    <name type="common">Lone star tick</name>
    <dbReference type="NCBI Taxonomy" id="6943"/>
    <lineage>
        <taxon>Eukaryota</taxon>
        <taxon>Metazoa</taxon>
        <taxon>Ecdysozoa</taxon>
        <taxon>Arthropoda</taxon>
        <taxon>Chelicerata</taxon>
        <taxon>Arachnida</taxon>
        <taxon>Acari</taxon>
        <taxon>Parasitiformes</taxon>
        <taxon>Ixodida</taxon>
        <taxon>Ixodoidea</taxon>
        <taxon>Ixodidae</taxon>
        <taxon>Amblyomminae</taxon>
        <taxon>Amblyomma</taxon>
    </lineage>
</organism>
<reference evidence="1 2" key="1">
    <citation type="journal article" date="2023" name="Arcadia Sci">
        <title>De novo assembly of a long-read Amblyomma americanum tick genome.</title>
        <authorList>
            <person name="Chou S."/>
            <person name="Poskanzer K.E."/>
            <person name="Rollins M."/>
            <person name="Thuy-Boun P.S."/>
        </authorList>
    </citation>
    <scope>NUCLEOTIDE SEQUENCE [LARGE SCALE GENOMIC DNA]</scope>
    <source>
        <strain evidence="1">F_SG_1</strain>
        <tissue evidence="1">Salivary glands</tissue>
    </source>
</reference>
<comment type="caution">
    <text evidence="1">The sequence shown here is derived from an EMBL/GenBank/DDBJ whole genome shotgun (WGS) entry which is preliminary data.</text>
</comment>
<proteinExistence type="predicted"/>
<evidence type="ECO:0000313" key="1">
    <source>
        <dbReference type="EMBL" id="KAK8769843.1"/>
    </source>
</evidence>
<dbReference type="EMBL" id="JARKHS020021979">
    <property type="protein sequence ID" value="KAK8769843.1"/>
    <property type="molecule type" value="Genomic_DNA"/>
</dbReference>
<keyword evidence="2" id="KW-1185">Reference proteome</keyword>
<dbReference type="Proteomes" id="UP001321473">
    <property type="component" value="Unassembled WGS sequence"/>
</dbReference>
<accession>A0AAQ4E584</accession>
<name>A0AAQ4E584_AMBAM</name>
<gene>
    <name evidence="1" type="ORF">V5799_013692</name>
</gene>
<sequence>MACVRYFQRRVRSKDLKLAAYFTLHREICEQVLITSNKPPQQILLALQAELAIPEHGSFHARLQVLDRLSVSFCPSEELYQEALNILLGMHQKLQYQSHLNSSVDITDGSDSSHPEAIMKMLVQYDGIEVTKLSLRCEKAFFVLQKGVQQAGTA</sequence>
<dbReference type="AlphaFoldDB" id="A0AAQ4E584"/>